<dbReference type="RefSeq" id="WP_111570362.1">
    <property type="nucleotide sequence ID" value="NZ_PIPK01000017.1"/>
</dbReference>
<dbReference type="PROSITE" id="PS50883">
    <property type="entry name" value="EAL"/>
    <property type="match status" value="1"/>
</dbReference>
<dbReference type="Proteomes" id="UP000249203">
    <property type="component" value="Unassembled WGS sequence"/>
</dbReference>
<dbReference type="PANTHER" id="PTHR33525:SF4">
    <property type="entry name" value="CYCLIC DI-GMP PHOSPHODIESTERASE CDGJ"/>
    <property type="match status" value="1"/>
</dbReference>
<evidence type="ECO:0000259" key="2">
    <source>
        <dbReference type="PROSITE" id="PS51833"/>
    </source>
</evidence>
<keyword evidence="6" id="KW-1185">Reference proteome</keyword>
<comment type="caution">
    <text evidence="3">The sequence shown here is derived from an EMBL/GenBank/DDBJ whole genome shotgun (WGS) entry which is preliminary data.</text>
</comment>
<dbReference type="Pfam" id="PF08668">
    <property type="entry name" value="HDOD"/>
    <property type="match status" value="1"/>
</dbReference>
<organism evidence="3 5">
    <name type="scientific">Aliidiomarina maris</name>
    <dbReference type="NCBI Taxonomy" id="531312"/>
    <lineage>
        <taxon>Bacteria</taxon>
        <taxon>Pseudomonadati</taxon>
        <taxon>Pseudomonadota</taxon>
        <taxon>Gammaproteobacteria</taxon>
        <taxon>Alteromonadales</taxon>
        <taxon>Idiomarinaceae</taxon>
        <taxon>Aliidiomarina</taxon>
    </lineage>
</organism>
<dbReference type="AlphaFoldDB" id="A0A327WNJ8"/>
<sequence length="423" mass="47322">MDSAALSEQKPIQSTLLAYQPIFDRDLNVVGGELLYRSDDGISALEIGEMSATSNVIYNLFTGISEQFDGFNHPLFINVSADFLASDTFLPIEPSRVIVELVERITPDDAVVENVKRWAKQGFRFAFDDFEYSYAWEPLLKYCDIIKVDISQVTIAQARELKAKVNRPGMIWLAERVETQVDFQMYKALGFDYFQGYFFARPINLNGVKIPPSATNLARIINELYDPEVNVARLTAALKNEPGLSVKLLKVANSAFYRTSKPLENLQQALMRLGIEQVRKWVMLISALEMSNCAAAQLVLTRASTCAEVARRFMETSIDPDKAFLAGLLSGSDILLNVDKQTFVSSLDLSNEIKDAAIRQRGAMGALIRMVGQVETAQYQWQSNNRDNLAQPVTPKLGPTGLKIIGIYREQAIENQKFVSSMS</sequence>
<protein>
    <submittedName>
        <fullName evidence="3">EAL and modified HD-GYP domain-containing signal transduction protein</fullName>
    </submittedName>
    <submittedName>
        <fullName evidence="4">Intracellular signaling protein</fullName>
    </submittedName>
</protein>
<evidence type="ECO:0000313" key="4">
    <source>
        <dbReference type="EMBL" id="RUO19064.1"/>
    </source>
</evidence>
<accession>A0A327WNJ8</accession>
<reference evidence="3 5" key="2">
    <citation type="submission" date="2018-06" db="EMBL/GenBank/DDBJ databases">
        <title>Genomic Encyclopedia of Type Strains, Phase III (KMG-III): the genomes of soil and plant-associated and newly described type strains.</title>
        <authorList>
            <person name="Whitman W."/>
        </authorList>
    </citation>
    <scope>NUCLEOTIDE SEQUENCE [LARGE SCALE GENOMIC DNA]</scope>
    <source>
        <strain evidence="3 5">CGMCC 1.15366</strain>
    </source>
</reference>
<gene>
    <name evidence="3" type="ORF">B0I24_11715</name>
    <name evidence="4" type="ORF">CWE07_13205</name>
</gene>
<dbReference type="Proteomes" id="UP000287865">
    <property type="component" value="Unassembled WGS sequence"/>
</dbReference>
<dbReference type="InterPro" id="IPR014408">
    <property type="entry name" value="dGMP_Pdiesterase_EAL/HD-GYP"/>
</dbReference>
<proteinExistence type="predicted"/>
<dbReference type="PIRSF" id="PIRSF003180">
    <property type="entry name" value="DiGMPpdiest_YuxH"/>
    <property type="match status" value="1"/>
</dbReference>
<dbReference type="EMBL" id="PIPK01000017">
    <property type="protein sequence ID" value="RUO19064.1"/>
    <property type="molecule type" value="Genomic_DNA"/>
</dbReference>
<dbReference type="SMART" id="SM00052">
    <property type="entry name" value="EAL"/>
    <property type="match status" value="1"/>
</dbReference>
<dbReference type="InterPro" id="IPR052340">
    <property type="entry name" value="RNase_Y/CdgJ"/>
</dbReference>
<dbReference type="Gene3D" id="3.20.20.450">
    <property type="entry name" value="EAL domain"/>
    <property type="match status" value="1"/>
</dbReference>
<dbReference type="OrthoDB" id="9804751at2"/>
<evidence type="ECO:0000259" key="1">
    <source>
        <dbReference type="PROSITE" id="PS50883"/>
    </source>
</evidence>
<dbReference type="EMBL" id="QLMD01000017">
    <property type="protein sequence ID" value="RAJ93609.1"/>
    <property type="molecule type" value="Genomic_DNA"/>
</dbReference>
<dbReference type="Gene3D" id="1.10.3210.10">
    <property type="entry name" value="Hypothetical protein af1432"/>
    <property type="match status" value="1"/>
</dbReference>
<dbReference type="SUPFAM" id="SSF141868">
    <property type="entry name" value="EAL domain-like"/>
    <property type="match status" value="1"/>
</dbReference>
<dbReference type="InterPro" id="IPR035919">
    <property type="entry name" value="EAL_sf"/>
</dbReference>
<evidence type="ECO:0000313" key="3">
    <source>
        <dbReference type="EMBL" id="RAJ93609.1"/>
    </source>
</evidence>
<dbReference type="PROSITE" id="PS51833">
    <property type="entry name" value="HDOD"/>
    <property type="match status" value="1"/>
</dbReference>
<feature type="domain" description="EAL" evidence="1">
    <location>
        <begin position="1"/>
        <end position="216"/>
    </location>
</feature>
<name>A0A327WNJ8_9GAMM</name>
<evidence type="ECO:0000313" key="5">
    <source>
        <dbReference type="Proteomes" id="UP000249203"/>
    </source>
</evidence>
<reference evidence="4 6" key="1">
    <citation type="journal article" date="2018" name="Front. Microbiol.">
        <title>Genome-Based Analysis Reveals the Taxonomy and Diversity of the Family Idiomarinaceae.</title>
        <authorList>
            <person name="Liu Y."/>
            <person name="Lai Q."/>
            <person name="Shao Z."/>
        </authorList>
    </citation>
    <scope>NUCLEOTIDE SEQUENCE [LARGE SCALE GENOMIC DNA]</scope>
    <source>
        <strain evidence="4 6">CF12-14</strain>
    </source>
</reference>
<dbReference type="SUPFAM" id="SSF109604">
    <property type="entry name" value="HD-domain/PDEase-like"/>
    <property type="match status" value="1"/>
</dbReference>
<dbReference type="PANTHER" id="PTHR33525">
    <property type="match status" value="1"/>
</dbReference>
<dbReference type="CDD" id="cd01948">
    <property type="entry name" value="EAL"/>
    <property type="match status" value="1"/>
</dbReference>
<dbReference type="InterPro" id="IPR001633">
    <property type="entry name" value="EAL_dom"/>
</dbReference>
<feature type="domain" description="HDOD" evidence="2">
    <location>
        <begin position="210"/>
        <end position="395"/>
    </location>
</feature>
<evidence type="ECO:0000313" key="6">
    <source>
        <dbReference type="Proteomes" id="UP000287865"/>
    </source>
</evidence>
<dbReference type="Pfam" id="PF00563">
    <property type="entry name" value="EAL"/>
    <property type="match status" value="1"/>
</dbReference>
<dbReference type="InterPro" id="IPR013976">
    <property type="entry name" value="HDOD"/>
</dbReference>